<dbReference type="Proteomes" id="UP000275078">
    <property type="component" value="Unassembled WGS sequence"/>
</dbReference>
<evidence type="ECO:0000313" key="2">
    <source>
        <dbReference type="EMBL" id="RPA70692.1"/>
    </source>
</evidence>
<feature type="region of interest" description="Disordered" evidence="1">
    <location>
        <begin position="1"/>
        <end position="157"/>
    </location>
</feature>
<feature type="compositionally biased region" description="Basic and acidic residues" evidence="1">
    <location>
        <begin position="517"/>
        <end position="533"/>
    </location>
</feature>
<dbReference type="EMBL" id="ML120124">
    <property type="protein sequence ID" value="RPA70692.1"/>
    <property type="molecule type" value="Genomic_DNA"/>
</dbReference>
<feature type="compositionally biased region" description="Basic and acidic residues" evidence="1">
    <location>
        <begin position="135"/>
        <end position="157"/>
    </location>
</feature>
<name>A0A3N4H6Y0_ASCIM</name>
<evidence type="ECO:0000256" key="1">
    <source>
        <dbReference type="SAM" id="MobiDB-lite"/>
    </source>
</evidence>
<dbReference type="AlphaFoldDB" id="A0A3N4H6Y0"/>
<sequence length="752" mass="84197">MPPKIPSVRMKASTGRKKQGGAHRTFSQRITASRKSKKQNGTKVAPTRPPRKSTRDDSGEEATPKPPRKSSRKAPVPTPETQQKKQKQPKQTTHSATEKAAKPGNSREQAPPPPPQPTPALAPGPKKPKPFRIPKSKEVNDALDRLETRQKGDEKQEYRNRDLAAYLGLTKPNAIRDLKAQLGDYLEETHHFWFHYSWTKYTGTSRKGLTFTAQRYLISKGHAWARDGQKVRRVLSTMAEDRRRMYIAEKKKIYGGLPTWLEAKLTKPKGKVSCLHDVPLEEGECYDWYASGAEDNDALDDNLDQLSSPLVTKSAASTSSQRPEDVGADQTDAIPEEYLADSSDEEDIVDAAAGGGSIAYGSDNNLSSDPDESGTEDAAAKQDDIVNISDSDSDSDTSTRDHEEEEKEKEQMDSHVEEADQSEHDEYTILSSDEEDTIEKKRTTVMPKSILKSSPPNNRHIEPPATHPKQKRIDRFITDAEARAREEAHDKYVEKMQARLHDIQKIRQKQMQEEAEWEARDRKRAAETKKEEAYSSGPDEGDQDATRESDYALPDVEVTPEPANRLAGSENQIERLLSAIKGGNGRQQAASSSIGSTIEVDLEAVRRKAKAFKPPFSIPLDDTPRTPSRNPTARRKMTKEAQPATKSKSTGGQKVEYDVLPSDPPSFSPVVPPTRSGRKVTLTNKGRRNAIDKEKQDRKRKREKDEKNNRTSKKAKVDELKNMHELSEAPIGEDGYDELFDPQEFLSGSFFD</sequence>
<feature type="compositionally biased region" description="Basic and acidic residues" evidence="1">
    <location>
        <begin position="689"/>
        <end position="727"/>
    </location>
</feature>
<feature type="region of interest" description="Disordered" evidence="1">
    <location>
        <begin position="611"/>
        <end position="739"/>
    </location>
</feature>
<evidence type="ECO:0000313" key="3">
    <source>
        <dbReference type="Proteomes" id="UP000275078"/>
    </source>
</evidence>
<feature type="compositionally biased region" description="Pro residues" evidence="1">
    <location>
        <begin position="662"/>
        <end position="672"/>
    </location>
</feature>
<reference evidence="2 3" key="1">
    <citation type="journal article" date="2018" name="Nat. Ecol. Evol.">
        <title>Pezizomycetes genomes reveal the molecular basis of ectomycorrhizal truffle lifestyle.</title>
        <authorList>
            <person name="Murat C."/>
            <person name="Payen T."/>
            <person name="Noel B."/>
            <person name="Kuo A."/>
            <person name="Morin E."/>
            <person name="Chen J."/>
            <person name="Kohler A."/>
            <person name="Krizsan K."/>
            <person name="Balestrini R."/>
            <person name="Da Silva C."/>
            <person name="Montanini B."/>
            <person name="Hainaut M."/>
            <person name="Levati E."/>
            <person name="Barry K.W."/>
            <person name="Belfiori B."/>
            <person name="Cichocki N."/>
            <person name="Clum A."/>
            <person name="Dockter R.B."/>
            <person name="Fauchery L."/>
            <person name="Guy J."/>
            <person name="Iotti M."/>
            <person name="Le Tacon F."/>
            <person name="Lindquist E.A."/>
            <person name="Lipzen A."/>
            <person name="Malagnac F."/>
            <person name="Mello A."/>
            <person name="Molinier V."/>
            <person name="Miyauchi S."/>
            <person name="Poulain J."/>
            <person name="Riccioni C."/>
            <person name="Rubini A."/>
            <person name="Sitrit Y."/>
            <person name="Splivallo R."/>
            <person name="Traeger S."/>
            <person name="Wang M."/>
            <person name="Zifcakova L."/>
            <person name="Wipf D."/>
            <person name="Zambonelli A."/>
            <person name="Paolocci F."/>
            <person name="Nowrousian M."/>
            <person name="Ottonello S."/>
            <person name="Baldrian P."/>
            <person name="Spatafora J.W."/>
            <person name="Henrissat B."/>
            <person name="Nagy L.G."/>
            <person name="Aury J.M."/>
            <person name="Wincker P."/>
            <person name="Grigoriev I.V."/>
            <person name="Bonfante P."/>
            <person name="Martin F.M."/>
        </authorList>
    </citation>
    <scope>NUCLEOTIDE SEQUENCE [LARGE SCALE GENOMIC DNA]</scope>
    <source>
        <strain evidence="2 3">RN42</strain>
    </source>
</reference>
<feature type="region of interest" description="Disordered" evidence="1">
    <location>
        <begin position="310"/>
        <end position="331"/>
    </location>
</feature>
<feature type="region of interest" description="Disordered" evidence="1">
    <location>
        <begin position="354"/>
        <end position="473"/>
    </location>
</feature>
<proteinExistence type="predicted"/>
<feature type="compositionally biased region" description="Polar residues" evidence="1">
    <location>
        <begin position="310"/>
        <end position="321"/>
    </location>
</feature>
<organism evidence="2 3">
    <name type="scientific">Ascobolus immersus RN42</name>
    <dbReference type="NCBI Taxonomy" id="1160509"/>
    <lineage>
        <taxon>Eukaryota</taxon>
        <taxon>Fungi</taxon>
        <taxon>Dikarya</taxon>
        <taxon>Ascomycota</taxon>
        <taxon>Pezizomycotina</taxon>
        <taxon>Pezizomycetes</taxon>
        <taxon>Pezizales</taxon>
        <taxon>Ascobolaceae</taxon>
        <taxon>Ascobolus</taxon>
    </lineage>
</organism>
<protein>
    <submittedName>
        <fullName evidence="2">Uncharacterized protein</fullName>
    </submittedName>
</protein>
<feature type="region of interest" description="Disordered" evidence="1">
    <location>
        <begin position="504"/>
        <end position="570"/>
    </location>
</feature>
<dbReference type="STRING" id="1160509.A0A3N4H6Y0"/>
<feature type="compositionally biased region" description="Basic and acidic residues" evidence="1">
    <location>
        <begin position="397"/>
        <end position="427"/>
    </location>
</feature>
<gene>
    <name evidence="2" type="ORF">BJ508DRAFT_336907</name>
</gene>
<keyword evidence="3" id="KW-1185">Reference proteome</keyword>
<feature type="compositionally biased region" description="Pro residues" evidence="1">
    <location>
        <begin position="110"/>
        <end position="122"/>
    </location>
</feature>
<accession>A0A3N4H6Y0</accession>